<organism evidence="2 3">
    <name type="scientific">Alistipes finegoldii</name>
    <dbReference type="NCBI Taxonomy" id="214856"/>
    <lineage>
        <taxon>Bacteria</taxon>
        <taxon>Pseudomonadati</taxon>
        <taxon>Bacteroidota</taxon>
        <taxon>Bacteroidia</taxon>
        <taxon>Bacteroidales</taxon>
        <taxon>Rikenellaceae</taxon>
        <taxon>Alistipes</taxon>
    </lineage>
</organism>
<name>A0AA37KU81_9BACT</name>
<accession>A0AA37KU81</accession>
<comment type="caution">
    <text evidence="2">The sequence shown here is derived from an EMBL/GenBank/DDBJ whole genome shotgun (WGS) entry which is preliminary data.</text>
</comment>
<feature type="region of interest" description="Disordered" evidence="1">
    <location>
        <begin position="1"/>
        <end position="37"/>
    </location>
</feature>
<dbReference type="RefSeq" id="WP_244076299.1">
    <property type="nucleotide sequence ID" value="NZ_AP025581.1"/>
</dbReference>
<reference evidence="2" key="1">
    <citation type="submission" date="2022-01" db="EMBL/GenBank/DDBJ databases">
        <title>Novel bile acid biosynthetic pathways are enriched in the microbiome of centenarians.</title>
        <authorList>
            <person name="Sato Y."/>
            <person name="Atarashi K."/>
            <person name="Plichta R.D."/>
            <person name="Arai Y."/>
            <person name="Sasajima S."/>
            <person name="Kearney M.S."/>
            <person name="Suda W."/>
            <person name="Takeshita K."/>
            <person name="Sasaki T."/>
            <person name="Okamoto S."/>
            <person name="Skelly N.A."/>
            <person name="Okamura Y."/>
            <person name="Vlamakis H."/>
            <person name="Li Y."/>
            <person name="Tanoue T."/>
            <person name="Takei H."/>
            <person name="Nittono H."/>
            <person name="Narushima S."/>
            <person name="Irie J."/>
            <person name="Itoh H."/>
            <person name="Moriya K."/>
            <person name="Sugiura Y."/>
            <person name="Suematsu M."/>
            <person name="Moritoki N."/>
            <person name="Shibata S."/>
            <person name="Littman R.D."/>
            <person name="Fischbach A.M."/>
            <person name="Uwamino Y."/>
            <person name="Inoue T."/>
            <person name="Honda A."/>
            <person name="Hattori M."/>
            <person name="Murai T."/>
            <person name="Xavier J.R."/>
            <person name="Hirose N."/>
            <person name="Honda K."/>
        </authorList>
    </citation>
    <scope>NUCLEOTIDE SEQUENCE</scope>
    <source>
        <strain evidence="2">CE91-St16</strain>
    </source>
</reference>
<protein>
    <submittedName>
        <fullName evidence="2">Uncharacterized protein</fullName>
    </submittedName>
</protein>
<dbReference type="EMBL" id="BQOL01000001">
    <property type="protein sequence ID" value="GKI18361.1"/>
    <property type="molecule type" value="Genomic_DNA"/>
</dbReference>
<dbReference type="Proteomes" id="UP001055105">
    <property type="component" value="Unassembled WGS sequence"/>
</dbReference>
<evidence type="ECO:0000313" key="2">
    <source>
        <dbReference type="EMBL" id="GKI18361.1"/>
    </source>
</evidence>
<evidence type="ECO:0000256" key="1">
    <source>
        <dbReference type="SAM" id="MobiDB-lite"/>
    </source>
</evidence>
<feature type="region of interest" description="Disordered" evidence="1">
    <location>
        <begin position="50"/>
        <end position="70"/>
    </location>
</feature>
<evidence type="ECO:0000313" key="3">
    <source>
        <dbReference type="Proteomes" id="UP001055105"/>
    </source>
</evidence>
<feature type="compositionally biased region" description="Basic residues" evidence="1">
    <location>
        <begin position="1"/>
        <end position="12"/>
    </location>
</feature>
<sequence length="70" mass="7914">MTRIENKRKKHAPQNPLEFKLRTPSPRNSHTEIAPFRKGLLPACPRLFRRGTPQSALPGDAPLRITPHAP</sequence>
<dbReference type="AlphaFoldDB" id="A0AA37KU81"/>
<proteinExistence type="predicted"/>
<gene>
    <name evidence="2" type="ORF">CE91St16_12690</name>
</gene>